<name>A0ABD2XMJ6_9HYME</name>
<keyword evidence="5" id="KW-0964">Secreted</keyword>
<dbReference type="PANTHER" id="PTHR46845:SF1">
    <property type="entry name" value="INSULIN-LIKE GROWTH FACTOR I"/>
    <property type="match status" value="1"/>
</dbReference>
<dbReference type="Pfam" id="PF00049">
    <property type="entry name" value="Insulin"/>
    <property type="match status" value="1"/>
</dbReference>
<evidence type="ECO:0000256" key="3">
    <source>
        <dbReference type="ARBA" id="ARBA00022729"/>
    </source>
</evidence>
<dbReference type="PROSITE" id="PS00262">
    <property type="entry name" value="INSULIN"/>
    <property type="match status" value="1"/>
</dbReference>
<dbReference type="AlphaFoldDB" id="A0ABD2XMJ6"/>
<dbReference type="EMBL" id="JBJJXI010000019">
    <property type="protein sequence ID" value="KAL3406184.1"/>
    <property type="molecule type" value="Genomic_DNA"/>
</dbReference>
<dbReference type="InterPro" id="IPR016179">
    <property type="entry name" value="Insulin-like"/>
</dbReference>
<dbReference type="InterPro" id="IPR022352">
    <property type="entry name" value="Ins/IGF/rlx"/>
</dbReference>
<dbReference type="GO" id="GO:0005576">
    <property type="term" value="C:extracellular region"/>
    <property type="evidence" value="ECO:0007669"/>
    <property type="project" value="UniProtKB-SubCell"/>
</dbReference>
<evidence type="ECO:0000256" key="1">
    <source>
        <dbReference type="ARBA" id="ARBA00009034"/>
    </source>
</evidence>
<keyword evidence="2" id="KW-0165">Cleavage on pair of basic residues</keyword>
<evidence type="ECO:0000256" key="4">
    <source>
        <dbReference type="ARBA" id="ARBA00023157"/>
    </source>
</evidence>
<comment type="subcellular location">
    <subcellularLocation>
        <location evidence="5">Secreted</location>
    </subcellularLocation>
</comment>
<dbReference type="Gene3D" id="1.10.100.10">
    <property type="entry name" value="Insulin-like"/>
    <property type="match status" value="1"/>
</dbReference>
<dbReference type="PANTHER" id="PTHR46845">
    <property type="entry name" value="INSULIN-LIKE GROWTH FACTOR I"/>
    <property type="match status" value="1"/>
</dbReference>
<keyword evidence="3 7" id="KW-0732">Signal</keyword>
<evidence type="ECO:0000313" key="9">
    <source>
        <dbReference type="EMBL" id="KAL3406184.1"/>
    </source>
</evidence>
<dbReference type="InterPro" id="IPR022353">
    <property type="entry name" value="Insulin_CS"/>
</dbReference>
<dbReference type="InterPro" id="IPR036438">
    <property type="entry name" value="Insulin-like_sf"/>
</dbReference>
<evidence type="ECO:0000256" key="7">
    <source>
        <dbReference type="SAM" id="SignalP"/>
    </source>
</evidence>
<dbReference type="SUPFAM" id="SSF56994">
    <property type="entry name" value="Insulin-like"/>
    <property type="match status" value="1"/>
</dbReference>
<accession>A0ABD2XMJ6</accession>
<evidence type="ECO:0000256" key="6">
    <source>
        <dbReference type="SAM" id="MobiDB-lite"/>
    </source>
</evidence>
<keyword evidence="10" id="KW-1185">Reference proteome</keyword>
<organism evidence="9 10">
    <name type="scientific">Trichogramma kaykai</name>
    <dbReference type="NCBI Taxonomy" id="54128"/>
    <lineage>
        <taxon>Eukaryota</taxon>
        <taxon>Metazoa</taxon>
        <taxon>Ecdysozoa</taxon>
        <taxon>Arthropoda</taxon>
        <taxon>Hexapoda</taxon>
        <taxon>Insecta</taxon>
        <taxon>Pterygota</taxon>
        <taxon>Neoptera</taxon>
        <taxon>Endopterygota</taxon>
        <taxon>Hymenoptera</taxon>
        <taxon>Apocrita</taxon>
        <taxon>Proctotrupomorpha</taxon>
        <taxon>Chalcidoidea</taxon>
        <taxon>Trichogrammatidae</taxon>
        <taxon>Trichogramma</taxon>
    </lineage>
</organism>
<evidence type="ECO:0000256" key="5">
    <source>
        <dbReference type="RuleBase" id="RU000406"/>
    </source>
</evidence>
<evidence type="ECO:0000259" key="8">
    <source>
        <dbReference type="SMART" id="SM00078"/>
    </source>
</evidence>
<evidence type="ECO:0000313" key="10">
    <source>
        <dbReference type="Proteomes" id="UP001627154"/>
    </source>
</evidence>
<protein>
    <recommendedName>
        <fullName evidence="8">Insulin-like domain-containing protein</fullName>
    </recommendedName>
</protein>
<keyword evidence="4" id="KW-1015">Disulfide bond</keyword>
<comment type="similarity">
    <text evidence="1 5">Belongs to the insulin family.</text>
</comment>
<dbReference type="Proteomes" id="UP001627154">
    <property type="component" value="Unassembled WGS sequence"/>
</dbReference>
<feature type="chain" id="PRO_5044856207" description="Insulin-like domain-containing protein" evidence="7">
    <location>
        <begin position="31"/>
        <end position="121"/>
    </location>
</feature>
<reference evidence="9 10" key="1">
    <citation type="journal article" date="2024" name="bioRxiv">
        <title>A reference genome for Trichogramma kaykai: A tiny desert-dwelling parasitoid wasp with competing sex-ratio distorters.</title>
        <authorList>
            <person name="Culotta J."/>
            <person name="Lindsey A.R."/>
        </authorList>
    </citation>
    <scope>NUCLEOTIDE SEQUENCE [LARGE SCALE GENOMIC DNA]</scope>
    <source>
        <strain evidence="9 10">KSX58</strain>
    </source>
</reference>
<gene>
    <name evidence="9" type="ORF">TKK_001557</name>
</gene>
<sequence>MATIRMTLVLLALMMLIGSALLPAPSGVEAFSLHRRLPRRSVRLCSRSLSDALYLLCKDRGYNEPFSSSDEEEIRHATGPGLVEECCYNACSIQQMEQYCKPRKDKKDGEQQQAGGAQSKR</sequence>
<feature type="compositionally biased region" description="Polar residues" evidence="6">
    <location>
        <begin position="111"/>
        <end position="121"/>
    </location>
</feature>
<dbReference type="PRINTS" id="PR00276">
    <property type="entry name" value="INSULINFAMLY"/>
</dbReference>
<comment type="caution">
    <text evidence="9">The sequence shown here is derived from an EMBL/GenBank/DDBJ whole genome shotgun (WGS) entry which is preliminary data.</text>
</comment>
<dbReference type="SMART" id="SM00078">
    <property type="entry name" value="IlGF"/>
    <property type="match status" value="1"/>
</dbReference>
<proteinExistence type="inferred from homology"/>
<feature type="signal peptide" evidence="7">
    <location>
        <begin position="1"/>
        <end position="30"/>
    </location>
</feature>
<feature type="domain" description="Insulin-like" evidence="8">
    <location>
        <begin position="42"/>
        <end position="100"/>
    </location>
</feature>
<feature type="region of interest" description="Disordered" evidence="6">
    <location>
        <begin position="102"/>
        <end position="121"/>
    </location>
</feature>
<evidence type="ECO:0000256" key="2">
    <source>
        <dbReference type="ARBA" id="ARBA00022685"/>
    </source>
</evidence>